<feature type="transmembrane region" description="Helical" evidence="3">
    <location>
        <begin position="113"/>
        <end position="136"/>
    </location>
</feature>
<name>A0A482XLQ5_LAOST</name>
<protein>
    <recommendedName>
        <fullName evidence="6">Protein LMBR1L</fullName>
    </recommendedName>
</protein>
<sequence>MKMEDEVYDLREQIFHNTIRENVIFLLLFLLLYLSSYAIIDRFRRSGIEDYFSTDEDEATVYKISLWLCTFSLSVSMCAALLLPFSIASNEVLLAYPSSFYVKWLNHSLIHGLWNHVFLFSNVSLFILLPFAYLFTESEGFSGYRKCLMSRVFETSVVLLLLSIAMLGFTYIFSNLIDYDNTSIFSFLSLWSYYLPFLYSCISFLGVVTLLLCTPLGFARLFGVVSSFLVKPQFLRNIEEEYDVASIDEESIKRRLKQAKATGKSYLNPAPMYEPRPVRRKRTTETAEPQPEQFADDDESLMALRNGLLQSGLAQRLQTVAKRRQLLDEQRNTSSLRRNVVYPLAMLTLLALTVITVLMVVRNFLQLLVGFKALPLSTKQFTVGISSLSMLGPVGAGLEVVLLLYLAVTSCVGLYTLPFVRAVRPRMRKTPFVHIVVNCIILLVLSSALPVLARTLGITNFDLLGHFGRIEWLGNFMIVLSYNIIFVLSASLCLINKFTHTVRKDLYAWLLGLRSYLVSCFKKSIFCRILTKFRSYFRKGSARPEAALQHALGRSTHSGKED</sequence>
<dbReference type="PRINTS" id="PR01692">
    <property type="entry name" value="LIPOCALINIMR"/>
</dbReference>
<dbReference type="GO" id="GO:0005886">
    <property type="term" value="C:plasma membrane"/>
    <property type="evidence" value="ECO:0007669"/>
    <property type="project" value="TreeGrafter"/>
</dbReference>
<dbReference type="EMBL" id="QKKF02006848">
    <property type="protein sequence ID" value="RZF46228.1"/>
    <property type="molecule type" value="Genomic_DNA"/>
</dbReference>
<evidence type="ECO:0000256" key="1">
    <source>
        <dbReference type="ARBA" id="ARBA00010487"/>
    </source>
</evidence>
<dbReference type="InParanoid" id="A0A482XLQ5"/>
<feature type="region of interest" description="Disordered" evidence="2">
    <location>
        <begin position="266"/>
        <end position="293"/>
    </location>
</feature>
<dbReference type="Pfam" id="PF04791">
    <property type="entry name" value="LMBR1"/>
    <property type="match status" value="1"/>
</dbReference>
<feature type="transmembrane region" description="Helical" evidence="3">
    <location>
        <begin position="340"/>
        <end position="361"/>
    </location>
</feature>
<feature type="transmembrane region" description="Helical" evidence="3">
    <location>
        <begin position="23"/>
        <end position="40"/>
    </location>
</feature>
<keyword evidence="5" id="KW-1185">Reference proteome</keyword>
<evidence type="ECO:0008006" key="6">
    <source>
        <dbReference type="Google" id="ProtNLM"/>
    </source>
</evidence>
<dbReference type="AlphaFoldDB" id="A0A482XLQ5"/>
<evidence type="ECO:0000256" key="2">
    <source>
        <dbReference type="SAM" id="MobiDB-lite"/>
    </source>
</evidence>
<feature type="transmembrane region" description="Helical" evidence="3">
    <location>
        <begin position="197"/>
        <end position="230"/>
    </location>
</feature>
<gene>
    <name evidence="4" type="ORF">LSTR_LSTR010890</name>
</gene>
<keyword evidence="3" id="KW-0472">Membrane</keyword>
<feature type="transmembrane region" description="Helical" evidence="3">
    <location>
        <begin position="472"/>
        <end position="495"/>
    </location>
</feature>
<comment type="caution">
    <text evidence="4">The sequence shown here is derived from an EMBL/GenBank/DDBJ whole genome shotgun (WGS) entry which is preliminary data.</text>
</comment>
<accession>A0A482XLQ5</accession>
<organism evidence="4 5">
    <name type="scientific">Laodelphax striatellus</name>
    <name type="common">Small brown planthopper</name>
    <name type="synonym">Delphax striatella</name>
    <dbReference type="NCBI Taxonomy" id="195883"/>
    <lineage>
        <taxon>Eukaryota</taxon>
        <taxon>Metazoa</taxon>
        <taxon>Ecdysozoa</taxon>
        <taxon>Arthropoda</taxon>
        <taxon>Hexapoda</taxon>
        <taxon>Insecta</taxon>
        <taxon>Pterygota</taxon>
        <taxon>Neoptera</taxon>
        <taxon>Paraneoptera</taxon>
        <taxon>Hemiptera</taxon>
        <taxon>Auchenorrhyncha</taxon>
        <taxon>Fulgoroidea</taxon>
        <taxon>Delphacidae</taxon>
        <taxon>Criomorphinae</taxon>
        <taxon>Laodelphax</taxon>
    </lineage>
</organism>
<dbReference type="GO" id="GO:0004888">
    <property type="term" value="F:transmembrane signaling receptor activity"/>
    <property type="evidence" value="ECO:0007669"/>
    <property type="project" value="TreeGrafter"/>
</dbReference>
<dbReference type="InterPro" id="IPR006876">
    <property type="entry name" value="LMBR1-like_membr_prot"/>
</dbReference>
<feature type="transmembrane region" description="Helical" evidence="3">
    <location>
        <begin position="61"/>
        <end position="87"/>
    </location>
</feature>
<dbReference type="FunCoup" id="A0A482XLQ5">
    <property type="interactions" value="818"/>
</dbReference>
<keyword evidence="3" id="KW-1133">Transmembrane helix</keyword>
<feature type="transmembrane region" description="Helical" evidence="3">
    <location>
        <begin position="157"/>
        <end position="177"/>
    </location>
</feature>
<feature type="transmembrane region" description="Helical" evidence="3">
    <location>
        <begin position="400"/>
        <end position="420"/>
    </location>
</feature>
<dbReference type="GO" id="GO:0007165">
    <property type="term" value="P:signal transduction"/>
    <property type="evidence" value="ECO:0007669"/>
    <property type="project" value="TreeGrafter"/>
</dbReference>
<keyword evidence="3" id="KW-0812">Transmembrane</keyword>
<dbReference type="STRING" id="195883.A0A482XLQ5"/>
<proteinExistence type="inferred from homology"/>
<feature type="transmembrane region" description="Helical" evidence="3">
    <location>
        <begin position="432"/>
        <end position="452"/>
    </location>
</feature>
<dbReference type="PANTHER" id="PTHR12625">
    <property type="entry name" value="LIPOCALIN-1 INTERACTING MEMBRANE RECEPTOR LIMR"/>
    <property type="match status" value="1"/>
</dbReference>
<dbReference type="InterPro" id="IPR008075">
    <property type="entry name" value="LIMR"/>
</dbReference>
<evidence type="ECO:0000256" key="3">
    <source>
        <dbReference type="SAM" id="Phobius"/>
    </source>
</evidence>
<comment type="similarity">
    <text evidence="1">Belongs to the LIMR family.</text>
</comment>
<dbReference type="Proteomes" id="UP000291343">
    <property type="component" value="Unassembled WGS sequence"/>
</dbReference>
<evidence type="ECO:0000313" key="4">
    <source>
        <dbReference type="EMBL" id="RZF46228.1"/>
    </source>
</evidence>
<reference evidence="4 5" key="1">
    <citation type="journal article" date="2017" name="Gigascience">
        <title>Genome sequence of the small brown planthopper, Laodelphax striatellus.</title>
        <authorList>
            <person name="Zhu J."/>
            <person name="Jiang F."/>
            <person name="Wang X."/>
            <person name="Yang P."/>
            <person name="Bao Y."/>
            <person name="Zhao W."/>
            <person name="Wang W."/>
            <person name="Lu H."/>
            <person name="Wang Q."/>
            <person name="Cui N."/>
            <person name="Li J."/>
            <person name="Chen X."/>
            <person name="Luo L."/>
            <person name="Yu J."/>
            <person name="Kang L."/>
            <person name="Cui F."/>
        </authorList>
    </citation>
    <scope>NUCLEOTIDE SEQUENCE [LARGE SCALE GENOMIC DNA]</scope>
    <source>
        <strain evidence="4">Lst14</strain>
    </source>
</reference>
<dbReference type="PANTHER" id="PTHR12625:SF0">
    <property type="entry name" value="PROTEIN LILIPOD"/>
    <property type="match status" value="1"/>
</dbReference>
<dbReference type="OrthoDB" id="5596951at2759"/>
<evidence type="ECO:0000313" key="5">
    <source>
        <dbReference type="Proteomes" id="UP000291343"/>
    </source>
</evidence>